<keyword evidence="4 8" id="KW-0032">Aminotransferase</keyword>
<dbReference type="CDD" id="cd00609">
    <property type="entry name" value="AAT_like"/>
    <property type="match status" value="1"/>
</dbReference>
<dbReference type="GO" id="GO:0030170">
    <property type="term" value="F:pyridoxal phosphate binding"/>
    <property type="evidence" value="ECO:0007669"/>
    <property type="project" value="InterPro"/>
</dbReference>
<dbReference type="PANTHER" id="PTHR46383">
    <property type="entry name" value="ASPARTATE AMINOTRANSFERASE"/>
    <property type="match status" value="1"/>
</dbReference>
<evidence type="ECO:0000256" key="8">
    <source>
        <dbReference type="RuleBase" id="RU000481"/>
    </source>
</evidence>
<evidence type="ECO:0000313" key="11">
    <source>
        <dbReference type="Proteomes" id="UP000050786"/>
    </source>
</evidence>
<evidence type="ECO:0000256" key="4">
    <source>
        <dbReference type="ARBA" id="ARBA00022576"/>
    </source>
</evidence>
<organism evidence="10 11">
    <name type="scientific">Ruegeria atlantica</name>
    <dbReference type="NCBI Taxonomy" id="81569"/>
    <lineage>
        <taxon>Bacteria</taxon>
        <taxon>Pseudomonadati</taxon>
        <taxon>Pseudomonadota</taxon>
        <taxon>Alphaproteobacteria</taxon>
        <taxon>Rhodobacterales</taxon>
        <taxon>Roseobacteraceae</taxon>
        <taxon>Ruegeria</taxon>
    </lineage>
</organism>
<keyword evidence="11" id="KW-1185">Reference proteome</keyword>
<dbReference type="InterPro" id="IPR004838">
    <property type="entry name" value="NHTrfase_class1_PyrdxlP-BS"/>
</dbReference>
<dbReference type="RefSeq" id="WP_082649385.1">
    <property type="nucleotide sequence ID" value="NZ_CYPS01000067.1"/>
</dbReference>
<dbReference type="Gene3D" id="3.90.1150.10">
    <property type="entry name" value="Aspartate Aminotransferase, domain 1"/>
    <property type="match status" value="1"/>
</dbReference>
<dbReference type="PANTHER" id="PTHR46383:SF1">
    <property type="entry name" value="ASPARTATE AMINOTRANSFERASE"/>
    <property type="match status" value="1"/>
</dbReference>
<dbReference type="SUPFAM" id="SSF53383">
    <property type="entry name" value="PLP-dependent transferases"/>
    <property type="match status" value="1"/>
</dbReference>
<evidence type="ECO:0000256" key="6">
    <source>
        <dbReference type="ARBA" id="ARBA00022898"/>
    </source>
</evidence>
<dbReference type="EC" id="2.6.1.-" evidence="8"/>
<name>A0A0P1E8I8_9RHOB</name>
<dbReference type="InterPro" id="IPR015422">
    <property type="entry name" value="PyrdxlP-dep_Trfase_small"/>
</dbReference>
<protein>
    <recommendedName>
        <fullName evidence="8">Aminotransferase</fullName>
        <ecNumber evidence="8">2.6.1.-</ecNumber>
    </recommendedName>
</protein>
<evidence type="ECO:0000256" key="2">
    <source>
        <dbReference type="ARBA" id="ARBA00007441"/>
    </source>
</evidence>
<proteinExistence type="inferred from homology"/>
<dbReference type="InterPro" id="IPR050596">
    <property type="entry name" value="AspAT/PAT-like"/>
</dbReference>
<accession>A0A0P1E8I8</accession>
<dbReference type="Gene3D" id="3.40.640.10">
    <property type="entry name" value="Type I PLP-dependent aspartate aminotransferase-like (Major domain)"/>
    <property type="match status" value="1"/>
</dbReference>
<evidence type="ECO:0000256" key="3">
    <source>
        <dbReference type="ARBA" id="ARBA00011738"/>
    </source>
</evidence>
<evidence type="ECO:0000259" key="9">
    <source>
        <dbReference type="Pfam" id="PF00155"/>
    </source>
</evidence>
<dbReference type="GO" id="GO:0004069">
    <property type="term" value="F:L-aspartate:2-oxoglutarate aminotransferase activity"/>
    <property type="evidence" value="ECO:0007669"/>
    <property type="project" value="UniProtKB-EC"/>
</dbReference>
<dbReference type="PROSITE" id="PS00105">
    <property type="entry name" value="AA_TRANSFER_CLASS_1"/>
    <property type="match status" value="1"/>
</dbReference>
<gene>
    <name evidence="10" type="primary">aspC_4</name>
    <name evidence="10" type="ORF">RUM4293_04297</name>
</gene>
<dbReference type="EMBL" id="CYPS01000067">
    <property type="protein sequence ID" value="CUH45384.1"/>
    <property type="molecule type" value="Genomic_DNA"/>
</dbReference>
<reference evidence="11" key="1">
    <citation type="submission" date="2015-09" db="EMBL/GenBank/DDBJ databases">
        <authorList>
            <person name="Rodrigo-Torres L."/>
            <person name="Arahal D.R."/>
        </authorList>
    </citation>
    <scope>NUCLEOTIDE SEQUENCE [LARGE SCALE GENOMIC DNA]</scope>
    <source>
        <strain evidence="11">CECT 4293</strain>
    </source>
</reference>
<dbReference type="InterPro" id="IPR004839">
    <property type="entry name" value="Aminotransferase_I/II_large"/>
</dbReference>
<sequence>MTLTTSIQEFQPADRLDGIELSEIVRISEQAARLRAQGVDVIALSTGEPDFPTPSHVVEAAHRAAIDGQTRYPATAGTPTLRSAIATEAGARPENVVVSTGAKQVLSCAMMATLNPGDEVIMAAPFWTSYADMVSLAGGVPVVVSCPATQKFKLTPDQLEAAITPRTRWLLLNSPSNPTGAVYSKAELQALGAVLQNYPQVWVISDEIYQHLSFVPFTPFVQAVPELAERTLIVNGVSKAYSMTGWRIGWGIGPAELIKAMVAVQGQITSGACSIAQAAALEAITAPQGLLAERRQAMRARRDLVVEGLNAAGLECAVPDGAFYVFPKTHAKMATDHEFCRFLLDEAGVALVPGRAFGMPGHLRLSFAYATESLQEGMRRIADATAKL</sequence>
<dbReference type="AlphaFoldDB" id="A0A0P1E8I8"/>
<dbReference type="Proteomes" id="UP000050786">
    <property type="component" value="Unassembled WGS sequence"/>
</dbReference>
<keyword evidence="5 8" id="KW-0808">Transferase</keyword>
<evidence type="ECO:0000256" key="7">
    <source>
        <dbReference type="ARBA" id="ARBA00049185"/>
    </source>
</evidence>
<dbReference type="Pfam" id="PF00155">
    <property type="entry name" value="Aminotran_1_2"/>
    <property type="match status" value="1"/>
</dbReference>
<comment type="cofactor">
    <cofactor evidence="1 8">
        <name>pyridoxal 5'-phosphate</name>
        <dbReference type="ChEBI" id="CHEBI:597326"/>
    </cofactor>
</comment>
<comment type="similarity">
    <text evidence="2 8">Belongs to the class-I pyridoxal-phosphate-dependent aminotransferase family.</text>
</comment>
<dbReference type="InterPro" id="IPR015421">
    <property type="entry name" value="PyrdxlP-dep_Trfase_major"/>
</dbReference>
<keyword evidence="6" id="KW-0663">Pyridoxal phosphate</keyword>
<comment type="subunit">
    <text evidence="3">Homodimer.</text>
</comment>
<feature type="domain" description="Aminotransferase class I/classII large" evidence="9">
    <location>
        <begin position="40"/>
        <end position="381"/>
    </location>
</feature>
<comment type="catalytic activity">
    <reaction evidence="7">
        <text>L-aspartate + 2-oxoglutarate = oxaloacetate + L-glutamate</text>
        <dbReference type="Rhea" id="RHEA:21824"/>
        <dbReference type="ChEBI" id="CHEBI:16452"/>
        <dbReference type="ChEBI" id="CHEBI:16810"/>
        <dbReference type="ChEBI" id="CHEBI:29985"/>
        <dbReference type="ChEBI" id="CHEBI:29991"/>
        <dbReference type="EC" id="2.6.1.1"/>
    </reaction>
</comment>
<evidence type="ECO:0000313" key="10">
    <source>
        <dbReference type="EMBL" id="CUH45384.1"/>
    </source>
</evidence>
<dbReference type="InterPro" id="IPR015424">
    <property type="entry name" value="PyrdxlP-dep_Trfase"/>
</dbReference>
<evidence type="ECO:0000256" key="1">
    <source>
        <dbReference type="ARBA" id="ARBA00001933"/>
    </source>
</evidence>
<dbReference type="FunFam" id="3.40.640.10:FF:000033">
    <property type="entry name" value="Aspartate aminotransferase"/>
    <property type="match status" value="1"/>
</dbReference>
<evidence type="ECO:0000256" key="5">
    <source>
        <dbReference type="ARBA" id="ARBA00022679"/>
    </source>
</evidence>
<dbReference type="GO" id="GO:0006520">
    <property type="term" value="P:amino acid metabolic process"/>
    <property type="evidence" value="ECO:0007669"/>
    <property type="project" value="InterPro"/>
</dbReference>